<dbReference type="Pfam" id="PF03123">
    <property type="entry name" value="CAT_RBD"/>
    <property type="match status" value="1"/>
</dbReference>
<proteinExistence type="predicted"/>
<dbReference type="SMART" id="SM01061">
    <property type="entry name" value="CAT_RBD"/>
    <property type="match status" value="1"/>
</dbReference>
<dbReference type="InterPro" id="IPR011608">
    <property type="entry name" value="PRD"/>
</dbReference>
<feature type="domain" description="PRD" evidence="2">
    <location>
        <begin position="168"/>
        <end position="277"/>
    </location>
</feature>
<sequence>MLIRKIFNNNVVLAEAEGDNELILMGRGIAFQKKVGDLIDKSKVDKKFVQGLSNQLSELLVDIPQSHLDLAIEIIQNAKSKLSQKLSEYIYLTLTDHLDFAITRTKNGQILSNPLLWEIKKTYPTEYKIGQSALETVKDRLGIVLPEDEAGSIALHLVNAQNGVHEMDQTIEIAEIVQDILQIVKYQFGIDFNEDSINYSRFVVHLRFFGQRLLEKQTNPHESNDLFEIVREKYPNVYDCVEVINGYLKNARNTHLSKSEMVYLMLHIQRVTDRSKK</sequence>
<dbReference type="Gene3D" id="2.30.24.10">
    <property type="entry name" value="CAT RNA-binding domain"/>
    <property type="match status" value="1"/>
</dbReference>
<dbReference type="Gene3D" id="1.10.1790.10">
    <property type="entry name" value="PRD domain"/>
    <property type="match status" value="2"/>
</dbReference>
<dbReference type="OrthoDB" id="9813552at2"/>
<dbReference type="GO" id="GO:0006355">
    <property type="term" value="P:regulation of DNA-templated transcription"/>
    <property type="evidence" value="ECO:0007669"/>
    <property type="project" value="InterPro"/>
</dbReference>
<dbReference type="InterPro" id="IPR050661">
    <property type="entry name" value="BglG_antiterminators"/>
</dbReference>
<name>A0A1H9T8D9_9BACI</name>
<evidence type="ECO:0000259" key="2">
    <source>
        <dbReference type="PROSITE" id="PS51372"/>
    </source>
</evidence>
<dbReference type="GO" id="GO:0003723">
    <property type="term" value="F:RNA binding"/>
    <property type="evidence" value="ECO:0007669"/>
    <property type="project" value="InterPro"/>
</dbReference>
<gene>
    <name evidence="3" type="ORF">SAMN04487944_11331</name>
</gene>
<protein>
    <submittedName>
        <fullName evidence="3">Transcriptional antiterminator, BglG family</fullName>
    </submittedName>
</protein>
<dbReference type="SUPFAM" id="SSF63520">
    <property type="entry name" value="PTS-regulatory domain, PRD"/>
    <property type="match status" value="2"/>
</dbReference>
<dbReference type="PANTHER" id="PTHR30185:SF15">
    <property type="entry name" value="CRYPTIC BETA-GLUCOSIDE BGL OPERON ANTITERMINATOR"/>
    <property type="match status" value="1"/>
</dbReference>
<dbReference type="SUPFAM" id="SSF50151">
    <property type="entry name" value="SacY-like RNA-binding domain"/>
    <property type="match status" value="1"/>
</dbReference>
<dbReference type="InterPro" id="IPR036650">
    <property type="entry name" value="CAT_RNA-bd_dom_sf"/>
</dbReference>
<reference evidence="3 4" key="1">
    <citation type="submission" date="2016-10" db="EMBL/GenBank/DDBJ databases">
        <authorList>
            <person name="de Groot N.N."/>
        </authorList>
    </citation>
    <scope>NUCLEOTIDE SEQUENCE [LARGE SCALE GENOMIC DNA]</scope>
    <source>
        <strain evidence="3 4">CGMCC 1.7727</strain>
    </source>
</reference>
<dbReference type="PROSITE" id="PS51372">
    <property type="entry name" value="PRD_2"/>
    <property type="match status" value="2"/>
</dbReference>
<keyword evidence="4" id="KW-1185">Reference proteome</keyword>
<dbReference type="STRING" id="531814.SAMN04487944_11331"/>
<evidence type="ECO:0000313" key="4">
    <source>
        <dbReference type="Proteomes" id="UP000199687"/>
    </source>
</evidence>
<organism evidence="3 4">
    <name type="scientific">Gracilibacillus ureilyticus</name>
    <dbReference type="NCBI Taxonomy" id="531814"/>
    <lineage>
        <taxon>Bacteria</taxon>
        <taxon>Bacillati</taxon>
        <taxon>Bacillota</taxon>
        <taxon>Bacilli</taxon>
        <taxon>Bacillales</taxon>
        <taxon>Bacillaceae</taxon>
        <taxon>Gracilibacillus</taxon>
    </lineage>
</organism>
<keyword evidence="1" id="KW-0677">Repeat</keyword>
<feature type="domain" description="PRD" evidence="2">
    <location>
        <begin position="62"/>
        <end position="167"/>
    </location>
</feature>
<accession>A0A1H9T8D9</accession>
<dbReference type="NCBIfam" id="NF046042">
    <property type="entry name" value="LicT"/>
    <property type="match status" value="1"/>
</dbReference>
<dbReference type="AlphaFoldDB" id="A0A1H9T8D9"/>
<dbReference type="PANTHER" id="PTHR30185">
    <property type="entry name" value="CRYPTIC BETA-GLUCOSIDE BGL OPERON ANTITERMINATOR"/>
    <property type="match status" value="1"/>
</dbReference>
<dbReference type="Pfam" id="PF00874">
    <property type="entry name" value="PRD"/>
    <property type="match status" value="2"/>
</dbReference>
<evidence type="ECO:0000256" key="1">
    <source>
        <dbReference type="ARBA" id="ARBA00022737"/>
    </source>
</evidence>
<dbReference type="EMBL" id="FOGL01000013">
    <property type="protein sequence ID" value="SER93347.1"/>
    <property type="molecule type" value="Genomic_DNA"/>
</dbReference>
<dbReference type="Proteomes" id="UP000199687">
    <property type="component" value="Unassembled WGS sequence"/>
</dbReference>
<dbReference type="InterPro" id="IPR036634">
    <property type="entry name" value="PRD_sf"/>
</dbReference>
<dbReference type="RefSeq" id="WP_089741689.1">
    <property type="nucleotide sequence ID" value="NZ_FOGL01000013.1"/>
</dbReference>
<dbReference type="InterPro" id="IPR004341">
    <property type="entry name" value="CAT_RNA-bd_dom"/>
</dbReference>
<evidence type="ECO:0000313" key="3">
    <source>
        <dbReference type="EMBL" id="SER93347.1"/>
    </source>
</evidence>